<accession>A0A1E8DZH6</accession>
<dbReference type="InterPro" id="IPR029058">
    <property type="entry name" value="AB_hydrolase_fold"/>
</dbReference>
<keyword evidence="1" id="KW-0378">Hydrolase</keyword>
<dbReference type="RefSeq" id="WP_026437986.1">
    <property type="nucleotide sequence ID" value="NZ_JACANQ010000004.1"/>
</dbReference>
<dbReference type="PANTHER" id="PTHR48081">
    <property type="entry name" value="AB HYDROLASE SUPERFAMILY PROTEIN C4A8.06C"/>
    <property type="match status" value="1"/>
</dbReference>
<keyword evidence="2" id="KW-0732">Signal</keyword>
<evidence type="ECO:0000259" key="3">
    <source>
        <dbReference type="Pfam" id="PF20434"/>
    </source>
</evidence>
<dbReference type="InterPro" id="IPR050300">
    <property type="entry name" value="GDXG_lipolytic_enzyme"/>
</dbReference>
<comment type="caution">
    <text evidence="4">The sequence shown here is derived from an EMBL/GenBank/DDBJ whole genome shotgun (WGS) entry which is preliminary data.</text>
</comment>
<reference evidence="4 5" key="1">
    <citation type="submission" date="2016-10" db="EMBL/GenBank/DDBJ databases">
        <title>Genome of airborne Acinetobacter sp. 5-2Ac02 in the hospital environment: Species near to Acinetobacter towneri.</title>
        <authorList>
            <person name="Barbosa B."/>
            <person name="Fernandez-Garcia L."/>
            <person name="Gato E."/>
            <person name="Leao R."/>
            <person name="Albano R."/>
            <person name="Fernandez B."/>
            <person name="Fernandez-Cuenca F."/>
            <person name="Marques E."/>
            <person name="Tomas M."/>
        </authorList>
    </citation>
    <scope>NUCLEOTIDE SEQUENCE [LARGE SCALE GENOMIC DNA]</scope>
    <source>
        <strain evidence="4 5">5-2Ac02</strain>
    </source>
</reference>
<evidence type="ECO:0000256" key="2">
    <source>
        <dbReference type="SAM" id="SignalP"/>
    </source>
</evidence>
<dbReference type="InterPro" id="IPR049492">
    <property type="entry name" value="BD-FAE-like_dom"/>
</dbReference>
<dbReference type="Pfam" id="PF20434">
    <property type="entry name" value="BD-FAE"/>
    <property type="match status" value="1"/>
</dbReference>
<dbReference type="EMBL" id="MKQS01000029">
    <property type="protein sequence ID" value="OFE42666.1"/>
    <property type="molecule type" value="Genomic_DNA"/>
</dbReference>
<name>A0A1E8DZH6_9GAMM</name>
<dbReference type="AlphaFoldDB" id="A0A1E8DZH6"/>
<evidence type="ECO:0000313" key="5">
    <source>
        <dbReference type="Proteomes" id="UP000186931"/>
    </source>
</evidence>
<dbReference type="PANTHER" id="PTHR48081:SF33">
    <property type="entry name" value="KYNURENINE FORMAMIDASE"/>
    <property type="match status" value="1"/>
</dbReference>
<dbReference type="SUPFAM" id="SSF53474">
    <property type="entry name" value="alpha/beta-Hydrolases"/>
    <property type="match status" value="1"/>
</dbReference>
<dbReference type="STRING" id="202956.BJN41_12970"/>
<sequence length="283" mass="31940">MKKNLVPIFSLLCFYSSTSLHALEPNTFTKVQTLKNVAFGSHPQQVMDVYFPAKVLTDQTPAPLMMMVHGGAWKIGDKNHAAVVKNKLSYWTKQNWIFVSINYRLVPDVTVQQQTQDIAQALIYIQNQAPHWHADSKRLVLMGHSAGAHLVSLLTVRPHWLAPHPQPWRATVALDSAAYDIEKIMQTRHARFYDQAFGDQPSNWKALSPIAQLHQALPAFLAVCSTIRADQPCTQARQFIQQAQKFGTQTQLLPVRLSHAEINKSLGQNNAYTQAVNQFIQTH</sequence>
<evidence type="ECO:0000313" key="4">
    <source>
        <dbReference type="EMBL" id="OFE42666.1"/>
    </source>
</evidence>
<protein>
    <recommendedName>
        <fullName evidence="3">BD-FAE-like domain-containing protein</fullName>
    </recommendedName>
</protein>
<feature type="chain" id="PRO_5009213394" description="BD-FAE-like domain-containing protein" evidence="2">
    <location>
        <begin position="23"/>
        <end position="283"/>
    </location>
</feature>
<feature type="signal peptide" evidence="2">
    <location>
        <begin position="1"/>
        <end position="22"/>
    </location>
</feature>
<dbReference type="Proteomes" id="UP000186931">
    <property type="component" value="Unassembled WGS sequence"/>
</dbReference>
<evidence type="ECO:0000256" key="1">
    <source>
        <dbReference type="ARBA" id="ARBA00022801"/>
    </source>
</evidence>
<gene>
    <name evidence="4" type="ORF">BJN41_12970</name>
</gene>
<proteinExistence type="predicted"/>
<feature type="domain" description="BD-FAE-like" evidence="3">
    <location>
        <begin position="47"/>
        <end position="156"/>
    </location>
</feature>
<dbReference type="GO" id="GO:0016787">
    <property type="term" value="F:hydrolase activity"/>
    <property type="evidence" value="ECO:0007669"/>
    <property type="project" value="UniProtKB-KW"/>
</dbReference>
<organism evidence="4 5">
    <name type="scientific">Acinetobacter towneri</name>
    <dbReference type="NCBI Taxonomy" id="202956"/>
    <lineage>
        <taxon>Bacteria</taxon>
        <taxon>Pseudomonadati</taxon>
        <taxon>Pseudomonadota</taxon>
        <taxon>Gammaproteobacteria</taxon>
        <taxon>Moraxellales</taxon>
        <taxon>Moraxellaceae</taxon>
        <taxon>Acinetobacter</taxon>
    </lineage>
</organism>
<dbReference type="Gene3D" id="3.40.50.1820">
    <property type="entry name" value="alpha/beta hydrolase"/>
    <property type="match status" value="1"/>
</dbReference>